<dbReference type="InterPro" id="IPR032675">
    <property type="entry name" value="LRR_dom_sf"/>
</dbReference>
<comment type="caution">
    <text evidence="4">The sequence shown here is derived from an EMBL/GenBank/DDBJ whole genome shotgun (WGS) entry which is preliminary data.</text>
</comment>
<dbReference type="InterPro" id="IPR050576">
    <property type="entry name" value="Cilia_flagella_integrity"/>
</dbReference>
<accession>A0A152A9Z2</accession>
<reference evidence="4 5" key="1">
    <citation type="submission" date="2015-12" db="EMBL/GenBank/DDBJ databases">
        <title>Dictyostelia acquired genes for synthesis and detection of signals that induce cell-type specialization by lateral gene transfer from prokaryotes.</title>
        <authorList>
            <person name="Gloeckner G."/>
            <person name="Schaap P."/>
        </authorList>
    </citation>
    <scope>NUCLEOTIDE SEQUENCE [LARGE SCALE GENOMIC DNA]</scope>
    <source>
        <strain evidence="4 5">TK</strain>
    </source>
</reference>
<dbReference type="Gene3D" id="3.80.10.10">
    <property type="entry name" value="Ribonuclease Inhibitor"/>
    <property type="match status" value="6"/>
</dbReference>
<dbReference type="InterPro" id="IPR003591">
    <property type="entry name" value="Leu-rich_rpt_typical-subtyp"/>
</dbReference>
<dbReference type="EMBL" id="LODT01000001">
    <property type="protein sequence ID" value="KYR02955.1"/>
    <property type="molecule type" value="Genomic_DNA"/>
</dbReference>
<dbReference type="SMART" id="SM00365">
    <property type="entry name" value="LRR_SD22"/>
    <property type="match status" value="6"/>
</dbReference>
<name>A0A152A9Z2_TIELA</name>
<dbReference type="PROSITE" id="PS51450">
    <property type="entry name" value="LRR"/>
    <property type="match status" value="4"/>
</dbReference>
<dbReference type="PANTHER" id="PTHR45973:SF35">
    <property type="entry name" value="LEUCINE-RICH REPEAT-CONTAINING PROTEIN 43"/>
    <property type="match status" value="1"/>
</dbReference>
<dbReference type="InterPro" id="IPR001611">
    <property type="entry name" value="Leu-rich_rpt"/>
</dbReference>
<dbReference type="AlphaFoldDB" id="A0A152A9Z2"/>
<evidence type="ECO:0000313" key="5">
    <source>
        <dbReference type="Proteomes" id="UP000076078"/>
    </source>
</evidence>
<protein>
    <submittedName>
        <fullName evidence="4">Uncharacterized protein</fullName>
    </submittedName>
</protein>
<dbReference type="STRING" id="361077.A0A152A9Z2"/>
<evidence type="ECO:0000256" key="2">
    <source>
        <dbReference type="ARBA" id="ARBA00022737"/>
    </source>
</evidence>
<dbReference type="OMA" id="CDCALEY"/>
<keyword evidence="1" id="KW-0433">Leucine-rich repeat</keyword>
<dbReference type="OrthoDB" id="266138at2759"/>
<feature type="region of interest" description="Disordered" evidence="3">
    <location>
        <begin position="1166"/>
        <end position="1199"/>
    </location>
</feature>
<keyword evidence="5" id="KW-1185">Reference proteome</keyword>
<gene>
    <name evidence="4" type="ORF">DLAC_00438</name>
</gene>
<proteinExistence type="predicted"/>
<dbReference type="SUPFAM" id="SSF52075">
    <property type="entry name" value="Outer arm dynein light chain 1"/>
    <property type="match status" value="1"/>
</dbReference>
<dbReference type="PANTHER" id="PTHR45973">
    <property type="entry name" value="PROTEIN PHOSPHATASE 1 REGULATORY SUBUNIT SDS22-RELATED"/>
    <property type="match status" value="1"/>
</dbReference>
<organism evidence="4 5">
    <name type="scientific">Tieghemostelium lacteum</name>
    <name type="common">Slime mold</name>
    <name type="synonym">Dictyostelium lacteum</name>
    <dbReference type="NCBI Taxonomy" id="361077"/>
    <lineage>
        <taxon>Eukaryota</taxon>
        <taxon>Amoebozoa</taxon>
        <taxon>Evosea</taxon>
        <taxon>Eumycetozoa</taxon>
        <taxon>Dictyostelia</taxon>
        <taxon>Dictyosteliales</taxon>
        <taxon>Raperosteliaceae</taxon>
        <taxon>Tieghemostelium</taxon>
    </lineage>
</organism>
<dbReference type="SMART" id="SM00369">
    <property type="entry name" value="LRR_TYP"/>
    <property type="match status" value="6"/>
</dbReference>
<evidence type="ECO:0000313" key="4">
    <source>
        <dbReference type="EMBL" id="KYR02955.1"/>
    </source>
</evidence>
<feature type="compositionally biased region" description="Low complexity" evidence="3">
    <location>
        <begin position="1188"/>
        <end position="1197"/>
    </location>
</feature>
<feature type="compositionally biased region" description="Polar residues" evidence="3">
    <location>
        <begin position="1173"/>
        <end position="1182"/>
    </location>
</feature>
<sequence>MFQTVKQLLEKGTIDEKINTIKGKFQAALKTSLSSSSSNSLGSVGAGKERERKYILTFTQLSPLGICPPPLPLIQVNPNLFKRILTEYADVPFSFYFEEIQEPFPVIQLQIQEQLPLLTEGEPSDGLHHYDFNIQEYNRKRQDHSVVQDIRPHFLRGFQEPIQTFSLTPAHLKALTLTDLYSSAMSLSHLSYVCIQNVQLKGKTKKQLFRTLVQTPMLETLILKSLNIGSIQKAHLPKLRFCDLSNNKIRSLHSMRKLINSSPNMEVLDLTGNPLAMKEEEIYIYRLLGKLPQLEILNKKTVTIENRLKSLSGHKRAILEQIRWELHLDQLAEIRQLRPIETGWRPQNIQQINLPNQQLGFFYVGNMPNLRSLDLSGNLLTDISSAGLEKCDHLLFVNFRNNQLISTADHTPLSVIALMPSLQCIKLDGNPRCQNYRSKLIYLGRNSKGTNRSTGLIQIDSQVVTREEKIAAIELYEPGQVDSAASYLWKLLLIERFGHKQLQTIPDFLAYVKSLELARCNVMRADLSVFHQLEVLDLSQNKLTHLQGLSSLVRLRVLNLFDNPDLLTGPVISQMVALESLESFIFHVSNPTHQRNGSKDYRRSVLAGILLKNRNLSLLDNNVISFDERVQSYLDNNFPIEIVEKYRFFLALTVNCTLPFNRGLYPDQVEIGSQYDPLVITSLLRLRSWSLTSPAMNLRVFENVQEIDLSNNRLTDCLNIGLQSLVNLTKLSLINNQLANPILLIAQLLDGMQSLEIIALRGNPIMMKPEHRLSLIGHMSTMKQLDHTLKVIDTEITIYDKVEGWKLSGGSITEAESFKLSYICMIRDLNIYDYQIQNLELSDCALEYLDVTNLVNLKTLLLPNNRFRQMQSIKSLHALHDLFALDLRYNQFEQMLDMALGIQPLLSLRVLGIYGNPFPKSSITYRIQFLSLVPGLFKQHQHPLSILDSQEIHPEELVESSLLVQTCPCQDKREYLFHISMLRKAPTVPFEMLTELDLSNCKISILVLRSLTKLVVLSLSDNLITDSTLRDSGINNLQELKALDIRNNHLKDLSNLCKIVDLLNIESLFVEENSCFDKDNQKSRIKFFKKCSNSKVITTLKYLNGNQVTSVDTEKLEIPVISIIQVEPKDDSKLNFDEEFYMDHVFDSQYEEVVKSEPKLNYSIDNNEHLKTKYTSPNVQTENHQDENNTSESTTTEQLSINCTNKKLSRRQIKNKVFFEKQKLDKQKRILKKSLKEQG</sequence>
<dbReference type="InParanoid" id="A0A152A9Z2"/>
<dbReference type="Pfam" id="PF00560">
    <property type="entry name" value="LRR_1"/>
    <property type="match status" value="2"/>
</dbReference>
<keyword evidence="2" id="KW-0677">Repeat</keyword>
<evidence type="ECO:0000256" key="3">
    <source>
        <dbReference type="SAM" id="MobiDB-lite"/>
    </source>
</evidence>
<dbReference type="SUPFAM" id="SSF52058">
    <property type="entry name" value="L domain-like"/>
    <property type="match status" value="1"/>
</dbReference>
<dbReference type="Proteomes" id="UP000076078">
    <property type="component" value="Unassembled WGS sequence"/>
</dbReference>
<dbReference type="SUPFAM" id="SSF52047">
    <property type="entry name" value="RNI-like"/>
    <property type="match status" value="1"/>
</dbReference>
<evidence type="ECO:0000256" key="1">
    <source>
        <dbReference type="ARBA" id="ARBA00022614"/>
    </source>
</evidence>